<dbReference type="InterPro" id="IPR014710">
    <property type="entry name" value="RmlC-like_jellyroll"/>
</dbReference>
<dbReference type="InterPro" id="IPR003829">
    <property type="entry name" value="Pirin_N_dom"/>
</dbReference>
<gene>
    <name evidence="4" type="ORF">PN36_09990</name>
</gene>
<accession>A0A0A6PE05</accession>
<dbReference type="InterPro" id="IPR011051">
    <property type="entry name" value="RmlC_Cupin_sf"/>
</dbReference>
<evidence type="ECO:0000259" key="3">
    <source>
        <dbReference type="Pfam" id="PF02678"/>
    </source>
</evidence>
<organism evidence="4 5">
    <name type="scientific">Candidatus Thiomargarita nelsonii</name>
    <dbReference type="NCBI Taxonomy" id="1003181"/>
    <lineage>
        <taxon>Bacteria</taxon>
        <taxon>Pseudomonadati</taxon>
        <taxon>Pseudomonadota</taxon>
        <taxon>Gammaproteobacteria</taxon>
        <taxon>Thiotrichales</taxon>
        <taxon>Thiotrichaceae</taxon>
        <taxon>Thiomargarita</taxon>
    </lineage>
</organism>
<dbReference type="Proteomes" id="UP000030428">
    <property type="component" value="Unassembled WGS sequence"/>
</dbReference>
<proteinExistence type="inferred from homology"/>
<dbReference type="Gene3D" id="2.60.120.10">
    <property type="entry name" value="Jelly Rolls"/>
    <property type="match status" value="1"/>
</dbReference>
<dbReference type="SUPFAM" id="SSF51182">
    <property type="entry name" value="RmlC-like cupins"/>
    <property type="match status" value="1"/>
</dbReference>
<feature type="domain" description="Pirin N-terminal" evidence="3">
    <location>
        <begin position="61"/>
        <end position="127"/>
    </location>
</feature>
<evidence type="ECO:0000256" key="2">
    <source>
        <dbReference type="RuleBase" id="RU003457"/>
    </source>
</evidence>
<reference evidence="4 5" key="1">
    <citation type="journal article" date="2016" name="Front. Microbiol.">
        <title>Single-Cell (Meta-)Genomics of a Dimorphic Candidatus Thiomargarita nelsonii Reveals Genomic Plasticity.</title>
        <authorList>
            <person name="Flood B.E."/>
            <person name="Fliss P."/>
            <person name="Jones D.S."/>
            <person name="Dick G.J."/>
            <person name="Jain S."/>
            <person name="Kaster A.K."/>
            <person name="Winkel M."/>
            <person name="Mussmann M."/>
            <person name="Bailey J."/>
        </authorList>
    </citation>
    <scope>NUCLEOTIDE SEQUENCE [LARGE SCALE GENOMIC DNA]</scope>
    <source>
        <strain evidence="4">Hydrate Ridge</strain>
    </source>
</reference>
<dbReference type="Pfam" id="PF02678">
    <property type="entry name" value="Pirin"/>
    <property type="match status" value="1"/>
</dbReference>
<keyword evidence="5" id="KW-1185">Reference proteome</keyword>
<evidence type="ECO:0000313" key="5">
    <source>
        <dbReference type="Proteomes" id="UP000030428"/>
    </source>
</evidence>
<sequence length="225" mass="24073">MKKNRLRVVHIDDLPLGGFAGIVEKQMVLSSQLMPGALDRKDISHGFGDFVYLSTGYFKPNDGAPLHPHENVDIVTVVLSGNLAHAGTLGDGSVIHAPAVQVQRAGTGMRHSEINPDDSKADFVQIWFIPPEQGLAPDYQNISLEGGRLTTVLGGDCAECFDNKMTCKVGNIPANNSLECNQQFIALITEGNATANGFSVSKGDLLEGDSLHIEAISKLGMVLIH</sequence>
<dbReference type="InterPro" id="IPR012093">
    <property type="entry name" value="Pirin"/>
</dbReference>
<name>A0A0A6PE05_9GAMM</name>
<comment type="caution">
    <text evidence="4">The sequence shown here is derived from an EMBL/GenBank/DDBJ whole genome shotgun (WGS) entry which is preliminary data.</text>
</comment>
<evidence type="ECO:0000256" key="1">
    <source>
        <dbReference type="ARBA" id="ARBA00008416"/>
    </source>
</evidence>
<protein>
    <submittedName>
        <fullName evidence="4">Pirin-like protein</fullName>
    </submittedName>
</protein>
<dbReference type="PANTHER" id="PTHR43212:SF3">
    <property type="entry name" value="QUERCETIN 2,3-DIOXYGENASE"/>
    <property type="match status" value="1"/>
</dbReference>
<dbReference type="EMBL" id="JSZA02000030">
    <property type="protein sequence ID" value="KHD08953.1"/>
    <property type="molecule type" value="Genomic_DNA"/>
</dbReference>
<dbReference type="PANTHER" id="PTHR43212">
    <property type="entry name" value="QUERCETIN 2,3-DIOXYGENASE"/>
    <property type="match status" value="1"/>
</dbReference>
<dbReference type="AlphaFoldDB" id="A0A0A6PE05"/>
<comment type="similarity">
    <text evidence="1 2">Belongs to the pirin family.</text>
</comment>
<evidence type="ECO:0000313" key="4">
    <source>
        <dbReference type="EMBL" id="KHD08953.1"/>
    </source>
</evidence>